<comment type="similarity">
    <text evidence="1">Belongs to the Fur family.</text>
</comment>
<name>A0A7K0KI38_9BACT</name>
<evidence type="ECO:0000313" key="9">
    <source>
        <dbReference type="Proteomes" id="UP000438914"/>
    </source>
</evidence>
<dbReference type="SUPFAM" id="SSF46785">
    <property type="entry name" value="Winged helix' DNA-binding domain"/>
    <property type="match status" value="1"/>
</dbReference>
<dbReference type="Gene3D" id="3.30.1490.190">
    <property type="match status" value="1"/>
</dbReference>
<dbReference type="InterPro" id="IPR036390">
    <property type="entry name" value="WH_DNA-bd_sf"/>
</dbReference>
<dbReference type="GO" id="GO:1900376">
    <property type="term" value="P:regulation of secondary metabolite biosynthetic process"/>
    <property type="evidence" value="ECO:0007669"/>
    <property type="project" value="TreeGrafter"/>
</dbReference>
<dbReference type="AlphaFoldDB" id="A0A7K0KI38"/>
<evidence type="ECO:0000313" key="8">
    <source>
        <dbReference type="EMBL" id="MST85539.1"/>
    </source>
</evidence>
<keyword evidence="6" id="KW-0804">Transcription</keyword>
<feature type="binding site" evidence="7">
    <location>
        <position position="132"/>
    </location>
    <ligand>
        <name>Zn(2+)</name>
        <dbReference type="ChEBI" id="CHEBI:29105"/>
    </ligand>
</feature>
<gene>
    <name evidence="8" type="ORF">FYJ73_12825</name>
</gene>
<dbReference type="GO" id="GO:0045892">
    <property type="term" value="P:negative regulation of DNA-templated transcription"/>
    <property type="evidence" value="ECO:0007669"/>
    <property type="project" value="TreeGrafter"/>
</dbReference>
<keyword evidence="3 7" id="KW-0862">Zinc</keyword>
<keyword evidence="9" id="KW-1185">Reference proteome</keyword>
<dbReference type="PANTHER" id="PTHR33202">
    <property type="entry name" value="ZINC UPTAKE REGULATION PROTEIN"/>
    <property type="match status" value="1"/>
</dbReference>
<dbReference type="InterPro" id="IPR043135">
    <property type="entry name" value="Fur_C"/>
</dbReference>
<dbReference type="Proteomes" id="UP000438914">
    <property type="component" value="Unassembled WGS sequence"/>
</dbReference>
<dbReference type="InterPro" id="IPR002481">
    <property type="entry name" value="FUR"/>
</dbReference>
<keyword evidence="4" id="KW-0805">Transcription regulation</keyword>
<dbReference type="GO" id="GO:0000976">
    <property type="term" value="F:transcription cis-regulatory region binding"/>
    <property type="evidence" value="ECO:0007669"/>
    <property type="project" value="TreeGrafter"/>
</dbReference>
<dbReference type="EMBL" id="VUNG01000041">
    <property type="protein sequence ID" value="MST85539.1"/>
    <property type="molecule type" value="Genomic_DNA"/>
</dbReference>
<dbReference type="Pfam" id="PF01475">
    <property type="entry name" value="FUR"/>
    <property type="match status" value="1"/>
</dbReference>
<dbReference type="Gene3D" id="1.10.10.10">
    <property type="entry name" value="Winged helix-like DNA-binding domain superfamily/Winged helix DNA-binding domain"/>
    <property type="match status" value="1"/>
</dbReference>
<dbReference type="GO" id="GO:0003700">
    <property type="term" value="F:DNA-binding transcription factor activity"/>
    <property type="evidence" value="ECO:0007669"/>
    <property type="project" value="InterPro"/>
</dbReference>
<organism evidence="8 9">
    <name type="scientific">Hallella mizrahii</name>
    <dbReference type="NCBI Taxonomy" id="2606637"/>
    <lineage>
        <taxon>Bacteria</taxon>
        <taxon>Pseudomonadati</taxon>
        <taxon>Bacteroidota</taxon>
        <taxon>Bacteroidia</taxon>
        <taxon>Bacteroidales</taxon>
        <taxon>Prevotellaceae</taxon>
        <taxon>Hallella</taxon>
    </lineage>
</organism>
<accession>A0A7K0KI38</accession>
<comment type="cofactor">
    <cofactor evidence="7">
        <name>Zn(2+)</name>
        <dbReference type="ChEBI" id="CHEBI:29105"/>
    </cofactor>
    <text evidence="7">Binds 1 zinc ion per subunit.</text>
</comment>
<keyword evidence="5" id="KW-0238">DNA-binding</keyword>
<dbReference type="RefSeq" id="WP_154535125.1">
    <property type="nucleotide sequence ID" value="NZ_VUNG01000041.1"/>
</dbReference>
<sequence>MDENICIQLLKAHGIKPTSNRILVVRALATEDAPSSISDLERRLLSVDKSSIFRCLMVFREHHLVHSLEDGDGQVKYELCHRHGDSDDDLHVHFYCRLCHRIFCMEDTPVPLVAIPEGFRMESVNYMIKGLCPECARKRGQRL</sequence>
<dbReference type="GO" id="GO:0008270">
    <property type="term" value="F:zinc ion binding"/>
    <property type="evidence" value="ECO:0007669"/>
    <property type="project" value="TreeGrafter"/>
</dbReference>
<protein>
    <submittedName>
        <fullName evidence="8">Transcriptional repressor</fullName>
    </submittedName>
</protein>
<evidence type="ECO:0000256" key="1">
    <source>
        <dbReference type="ARBA" id="ARBA00007957"/>
    </source>
</evidence>
<proteinExistence type="inferred from homology"/>
<evidence type="ECO:0000256" key="7">
    <source>
        <dbReference type="PIRSR" id="PIRSR602481-1"/>
    </source>
</evidence>
<evidence type="ECO:0000256" key="4">
    <source>
        <dbReference type="ARBA" id="ARBA00023015"/>
    </source>
</evidence>
<keyword evidence="7" id="KW-0479">Metal-binding</keyword>
<evidence type="ECO:0000256" key="2">
    <source>
        <dbReference type="ARBA" id="ARBA00022491"/>
    </source>
</evidence>
<reference evidence="8 9" key="1">
    <citation type="submission" date="2019-08" db="EMBL/GenBank/DDBJ databases">
        <title>In-depth cultivation of the pig gut microbiome towards novel bacterial diversity and tailored functional studies.</title>
        <authorList>
            <person name="Wylensek D."/>
            <person name="Hitch T.C.A."/>
            <person name="Clavel T."/>
        </authorList>
    </citation>
    <scope>NUCLEOTIDE SEQUENCE [LARGE SCALE GENOMIC DNA]</scope>
    <source>
        <strain evidence="8 9">LKV-178-WT-2A</strain>
    </source>
</reference>
<evidence type="ECO:0000256" key="6">
    <source>
        <dbReference type="ARBA" id="ARBA00023163"/>
    </source>
</evidence>
<feature type="binding site" evidence="7">
    <location>
        <position position="135"/>
    </location>
    <ligand>
        <name>Zn(2+)</name>
        <dbReference type="ChEBI" id="CHEBI:29105"/>
    </ligand>
</feature>
<feature type="binding site" evidence="7">
    <location>
        <position position="96"/>
    </location>
    <ligand>
        <name>Zn(2+)</name>
        <dbReference type="ChEBI" id="CHEBI:29105"/>
    </ligand>
</feature>
<feature type="binding site" evidence="7">
    <location>
        <position position="99"/>
    </location>
    <ligand>
        <name>Zn(2+)</name>
        <dbReference type="ChEBI" id="CHEBI:29105"/>
    </ligand>
</feature>
<dbReference type="InterPro" id="IPR036388">
    <property type="entry name" value="WH-like_DNA-bd_sf"/>
</dbReference>
<dbReference type="PANTHER" id="PTHR33202:SF22">
    <property type="entry name" value="HYDROGEN PEROXIDE SENSITIVE REPRESSOR"/>
    <property type="match status" value="1"/>
</dbReference>
<evidence type="ECO:0000256" key="5">
    <source>
        <dbReference type="ARBA" id="ARBA00023125"/>
    </source>
</evidence>
<evidence type="ECO:0000256" key="3">
    <source>
        <dbReference type="ARBA" id="ARBA00022833"/>
    </source>
</evidence>
<keyword evidence="2" id="KW-0678">Repressor</keyword>
<comment type="caution">
    <text evidence="8">The sequence shown here is derived from an EMBL/GenBank/DDBJ whole genome shotgun (WGS) entry which is preliminary data.</text>
</comment>